<dbReference type="CDD" id="cd04730">
    <property type="entry name" value="NPD_like"/>
    <property type="match status" value="1"/>
</dbReference>
<dbReference type="CDD" id="cd00180">
    <property type="entry name" value="PKc"/>
    <property type="match status" value="1"/>
</dbReference>
<feature type="region of interest" description="Disordered" evidence="5">
    <location>
        <begin position="121"/>
        <end position="144"/>
    </location>
</feature>
<evidence type="ECO:0000313" key="7">
    <source>
        <dbReference type="EMBL" id="CAI4012911.1"/>
    </source>
</evidence>
<dbReference type="SUPFAM" id="SSF51412">
    <property type="entry name" value="Inosine monophosphate dehydrogenase (IMPDH)"/>
    <property type="match status" value="1"/>
</dbReference>
<keyword evidence="3" id="KW-0560">Oxidoreductase</keyword>
<dbReference type="EMBL" id="CAMXCT030005635">
    <property type="protein sequence ID" value="CAL4800223.1"/>
    <property type="molecule type" value="Genomic_DNA"/>
</dbReference>
<proteinExistence type="predicted"/>
<evidence type="ECO:0000256" key="5">
    <source>
        <dbReference type="SAM" id="MobiDB-lite"/>
    </source>
</evidence>
<accession>A0A9P1GG88</accession>
<dbReference type="Pfam" id="PF00069">
    <property type="entry name" value="Pkinase"/>
    <property type="match status" value="1"/>
</dbReference>
<reference evidence="8" key="2">
    <citation type="submission" date="2024-04" db="EMBL/GenBank/DDBJ databases">
        <authorList>
            <person name="Chen Y."/>
            <person name="Shah S."/>
            <person name="Dougan E. K."/>
            <person name="Thang M."/>
            <person name="Chan C."/>
        </authorList>
    </citation>
    <scope>NUCLEOTIDE SEQUENCE [LARGE SCALE GENOMIC DNA]</scope>
</reference>
<dbReference type="PANTHER" id="PTHR32332:SF31">
    <property type="entry name" value="2-NITROPROPANE DIOXYGENASE FAMILY, PUTATIVE (AFU_ORTHOLOGUE AFUA_2G09850)-RELATED"/>
    <property type="match status" value="1"/>
</dbReference>
<dbReference type="EMBL" id="CAMXCT010005635">
    <property type="protein sequence ID" value="CAI4012911.1"/>
    <property type="molecule type" value="Genomic_DNA"/>
</dbReference>
<evidence type="ECO:0000313" key="9">
    <source>
        <dbReference type="EMBL" id="CAL4800223.1"/>
    </source>
</evidence>
<organism evidence="7">
    <name type="scientific">Cladocopium goreaui</name>
    <dbReference type="NCBI Taxonomy" id="2562237"/>
    <lineage>
        <taxon>Eukaryota</taxon>
        <taxon>Sar</taxon>
        <taxon>Alveolata</taxon>
        <taxon>Dinophyceae</taxon>
        <taxon>Suessiales</taxon>
        <taxon>Symbiodiniaceae</taxon>
        <taxon>Cladocopium</taxon>
    </lineage>
</organism>
<dbReference type="Gene3D" id="1.10.30.10">
    <property type="entry name" value="High mobility group box domain"/>
    <property type="match status" value="1"/>
</dbReference>
<dbReference type="InterPro" id="IPR019799">
    <property type="entry name" value="Glyco_hydro_22_CS"/>
</dbReference>
<feature type="domain" description="Protein kinase" evidence="6">
    <location>
        <begin position="164"/>
        <end position="441"/>
    </location>
</feature>
<evidence type="ECO:0000256" key="2">
    <source>
        <dbReference type="ARBA" id="ARBA00022643"/>
    </source>
</evidence>
<feature type="compositionally biased region" description="Low complexity" evidence="5">
    <location>
        <begin position="133"/>
        <end position="144"/>
    </location>
</feature>
<feature type="binding site" evidence="4">
    <location>
        <position position="192"/>
    </location>
    <ligand>
        <name>ATP</name>
        <dbReference type="ChEBI" id="CHEBI:30616"/>
    </ligand>
</feature>
<dbReference type="InterPro" id="IPR011009">
    <property type="entry name" value="Kinase-like_dom_sf"/>
</dbReference>
<evidence type="ECO:0000256" key="1">
    <source>
        <dbReference type="ARBA" id="ARBA00022630"/>
    </source>
</evidence>
<dbReference type="InterPro" id="IPR017441">
    <property type="entry name" value="Protein_kinase_ATP_BS"/>
</dbReference>
<dbReference type="InterPro" id="IPR013785">
    <property type="entry name" value="Aldolase_TIM"/>
</dbReference>
<feature type="compositionally biased region" description="Basic residues" evidence="5">
    <location>
        <begin position="32"/>
        <end position="42"/>
    </location>
</feature>
<name>A0A9P1GG88_9DINO</name>
<dbReference type="SUPFAM" id="SSF47095">
    <property type="entry name" value="HMG-box"/>
    <property type="match status" value="1"/>
</dbReference>
<dbReference type="InterPro" id="IPR000719">
    <property type="entry name" value="Prot_kinase_dom"/>
</dbReference>
<evidence type="ECO:0000259" key="6">
    <source>
        <dbReference type="PROSITE" id="PS50011"/>
    </source>
</evidence>
<dbReference type="GO" id="GO:0005524">
    <property type="term" value="F:ATP binding"/>
    <property type="evidence" value="ECO:0007669"/>
    <property type="project" value="UniProtKB-UniRule"/>
</dbReference>
<dbReference type="CDD" id="cd00084">
    <property type="entry name" value="HMG-box_SF"/>
    <property type="match status" value="1"/>
</dbReference>
<keyword evidence="10" id="KW-1185">Reference proteome</keyword>
<keyword evidence="4" id="KW-0547">Nucleotide-binding</keyword>
<keyword evidence="1" id="KW-0285">Flavoprotein</keyword>
<dbReference type="GO" id="GO:0004672">
    <property type="term" value="F:protein kinase activity"/>
    <property type="evidence" value="ECO:0007669"/>
    <property type="project" value="InterPro"/>
</dbReference>
<keyword evidence="2" id="KW-0288">FMN</keyword>
<dbReference type="GO" id="GO:0018580">
    <property type="term" value="F:nitronate monooxygenase activity"/>
    <property type="evidence" value="ECO:0007669"/>
    <property type="project" value="InterPro"/>
</dbReference>
<dbReference type="Pfam" id="PF03060">
    <property type="entry name" value="NMO"/>
    <property type="match status" value="1"/>
</dbReference>
<dbReference type="OrthoDB" id="10265891at2759"/>
<dbReference type="InterPro" id="IPR004136">
    <property type="entry name" value="NMO"/>
</dbReference>
<reference evidence="7" key="1">
    <citation type="submission" date="2022-10" db="EMBL/GenBank/DDBJ databases">
        <authorList>
            <person name="Chen Y."/>
            <person name="Dougan E. K."/>
            <person name="Chan C."/>
            <person name="Rhodes N."/>
            <person name="Thang M."/>
        </authorList>
    </citation>
    <scope>NUCLEOTIDE SEQUENCE</scope>
</reference>
<dbReference type="PROSITE" id="PS00128">
    <property type="entry name" value="GLYCOSYL_HYDROL_F22_1"/>
    <property type="match status" value="1"/>
</dbReference>
<dbReference type="Gene3D" id="3.20.20.70">
    <property type="entry name" value="Aldolase class I"/>
    <property type="match status" value="1"/>
</dbReference>
<comment type="caution">
    <text evidence="7">The sequence shown here is derived from an EMBL/GenBank/DDBJ whole genome shotgun (WGS) entry which is preliminary data.</text>
</comment>
<dbReference type="SMART" id="SM00220">
    <property type="entry name" value="S_TKc"/>
    <property type="match status" value="1"/>
</dbReference>
<protein>
    <submittedName>
        <fullName evidence="9">Probable nitronate monooxygenase (NMO) (Propionate 3-nitronate monooxygenase) (P3N monooxygenase)</fullName>
    </submittedName>
</protein>
<dbReference type="Proteomes" id="UP001152797">
    <property type="component" value="Unassembled WGS sequence"/>
</dbReference>
<dbReference type="PROSITE" id="PS50011">
    <property type="entry name" value="PROTEIN_KINASE_DOM"/>
    <property type="match status" value="1"/>
</dbReference>
<evidence type="ECO:0000256" key="4">
    <source>
        <dbReference type="PROSITE-ProRule" id="PRU10141"/>
    </source>
</evidence>
<dbReference type="PANTHER" id="PTHR32332">
    <property type="entry name" value="2-NITROPROPANE DIOXYGENASE"/>
    <property type="match status" value="1"/>
</dbReference>
<sequence>MAAAAVVPRFRLTFKQPLQSGKLAKSKEAKRSRPCCKRKATSRRVAVSEGTVPKARNAFALFMKQHNTAKKGASKQEFQHEMQRIAKAWAQLTQSEKNIYKEKRRSEFTAQRDAMKRHGLPTRRMQNETVPKQQSQLSQLSQLSTQPVEDQDQALLRFGKITVMQGELPVGEGSYGTVLKGLMPYGRFCALKIFKGSKSMISLKQEVLIFNQIKDKLQEGMRQLFPSLLEVECKPQPFPYLALEFAGSSVSQVLIQNGAFTGSAMQRLATQLRSALQALHSIRILHLDLKPANILWVQETSCMKLADFGMSEMMGIEAASIRWVFKGSSCSGGDKLMRGRARTEKSVFHTLLWTTAWQIAIKPKPPASKWCSPGCTGGPRVQSAEFLSYDRFCLYTCKPLLRDEIKSKVDCAHLNHQEITHDAQSPSSNGKEIIYEAHPLTKVGPISKLVALPEASMLGVNAAVTSDPVMSIRGAFAKLRNLERQNGGLSAYGLPDAAKAPSLCVCHCGSKVDRFRQTESDGVIYPKPRKMPMSVTSPRSVMVEPPQPPMISTPITDLFGIQHPVLLAGMNIAASPQLAAAVTNAGGLGVWGGVFYTPKMFRAKLKELKENLKDPNAPFGVDLLLPQVGSGARATNYDYTKGDLPELIDITIEMGAKLFVSAVGVPPKFVVDKLHAAGIPVMNMVGAPKHVEKALEAGVDIICAQGGEGGGHTGDVATSILIPMVVDICKGHKSPLTGRQVPVVAAGGISDGRHLAMSLALGADAVWVGTRFVASVEGGAPKGHKEDLVKASVHDTHRTEIYTGRPMRIIKNKYSENWELERSKEMRDLLKQGVIPYTTDVELLEEKAKGNKKDVPVPVGADAIHPWLCGQVAGMINDILPAKTIVENMVLQAAEMMHQNAARLTPAARL</sequence>
<dbReference type="AlphaFoldDB" id="A0A9P1GG88"/>
<evidence type="ECO:0000313" key="8">
    <source>
        <dbReference type="EMBL" id="CAL1166286.1"/>
    </source>
</evidence>
<keyword evidence="9" id="KW-0503">Monooxygenase</keyword>
<evidence type="ECO:0000313" key="10">
    <source>
        <dbReference type="Proteomes" id="UP001152797"/>
    </source>
</evidence>
<gene>
    <name evidence="7" type="ORF">C1SCF055_LOCUS37932</name>
</gene>
<dbReference type="Gene3D" id="1.10.510.10">
    <property type="entry name" value="Transferase(Phosphotransferase) domain 1"/>
    <property type="match status" value="1"/>
</dbReference>
<keyword evidence="4" id="KW-0067">ATP-binding</keyword>
<dbReference type="InterPro" id="IPR036910">
    <property type="entry name" value="HMG_box_dom_sf"/>
</dbReference>
<dbReference type="EMBL" id="CAMXCT020005635">
    <property type="protein sequence ID" value="CAL1166286.1"/>
    <property type="molecule type" value="Genomic_DNA"/>
</dbReference>
<evidence type="ECO:0000256" key="3">
    <source>
        <dbReference type="ARBA" id="ARBA00023002"/>
    </source>
</evidence>
<dbReference type="SUPFAM" id="SSF56112">
    <property type="entry name" value="Protein kinase-like (PK-like)"/>
    <property type="match status" value="1"/>
</dbReference>
<feature type="region of interest" description="Disordered" evidence="5">
    <location>
        <begin position="20"/>
        <end position="42"/>
    </location>
</feature>
<dbReference type="PROSITE" id="PS00107">
    <property type="entry name" value="PROTEIN_KINASE_ATP"/>
    <property type="match status" value="1"/>
</dbReference>